<organism evidence="1 2">
    <name type="scientific">Laspinema palackyanum D2a</name>
    <dbReference type="NCBI Taxonomy" id="2953684"/>
    <lineage>
        <taxon>Bacteria</taxon>
        <taxon>Bacillati</taxon>
        <taxon>Cyanobacteriota</taxon>
        <taxon>Cyanophyceae</taxon>
        <taxon>Oscillatoriophycideae</taxon>
        <taxon>Oscillatoriales</taxon>
        <taxon>Laspinemataceae</taxon>
        <taxon>Laspinema</taxon>
        <taxon>Laspinema palackyanum</taxon>
    </lineage>
</organism>
<evidence type="ECO:0000313" key="2">
    <source>
        <dbReference type="Proteomes" id="UP001525890"/>
    </source>
</evidence>
<proteinExistence type="predicted"/>
<sequence>MNISDLDSFVNLTGKITAEYINQAQKISETLEQALSVWPIRLFAG</sequence>
<protein>
    <submittedName>
        <fullName evidence="1">Uncharacterized protein</fullName>
    </submittedName>
</protein>
<evidence type="ECO:0000313" key="1">
    <source>
        <dbReference type="EMBL" id="MCT7968921.1"/>
    </source>
</evidence>
<dbReference type="RefSeq" id="WP_368008400.1">
    <property type="nucleotide sequence ID" value="NZ_JAMXFF010000039.1"/>
</dbReference>
<comment type="caution">
    <text evidence="1">The sequence shown here is derived from an EMBL/GenBank/DDBJ whole genome shotgun (WGS) entry which is preliminary data.</text>
</comment>
<name>A0ABT2MW02_9CYAN</name>
<keyword evidence="2" id="KW-1185">Reference proteome</keyword>
<dbReference type="Proteomes" id="UP001525890">
    <property type="component" value="Unassembled WGS sequence"/>
</dbReference>
<gene>
    <name evidence="1" type="ORF">NG799_21660</name>
</gene>
<dbReference type="EMBL" id="JAMXFF010000039">
    <property type="protein sequence ID" value="MCT7968921.1"/>
    <property type="molecule type" value="Genomic_DNA"/>
</dbReference>
<reference evidence="1 2" key="1">
    <citation type="journal article" date="2022" name="Front. Microbiol.">
        <title>High genomic differentiation and limited gene flow indicate recent cryptic speciation within the genus Laspinema (cyanobacteria).</title>
        <authorList>
            <person name="Stanojkovic A."/>
            <person name="Skoupy S."/>
            <person name="Skaloud P."/>
            <person name="Dvorak P."/>
        </authorList>
    </citation>
    <scope>NUCLEOTIDE SEQUENCE [LARGE SCALE GENOMIC DNA]</scope>
    <source>
        <strain evidence="1 2">D2a</strain>
    </source>
</reference>
<accession>A0ABT2MW02</accession>